<keyword evidence="3" id="KW-1185">Reference proteome</keyword>
<protein>
    <submittedName>
        <fullName evidence="2">Uncharacterized protein</fullName>
    </submittedName>
</protein>
<gene>
    <name evidence="2" type="ORF">HPB48_007153</name>
</gene>
<dbReference type="VEuPathDB" id="VectorBase:HLOH_062654"/>
<organism evidence="2 3">
    <name type="scientific">Haemaphysalis longicornis</name>
    <name type="common">Bush tick</name>
    <dbReference type="NCBI Taxonomy" id="44386"/>
    <lineage>
        <taxon>Eukaryota</taxon>
        <taxon>Metazoa</taxon>
        <taxon>Ecdysozoa</taxon>
        <taxon>Arthropoda</taxon>
        <taxon>Chelicerata</taxon>
        <taxon>Arachnida</taxon>
        <taxon>Acari</taxon>
        <taxon>Parasitiformes</taxon>
        <taxon>Ixodida</taxon>
        <taxon>Ixodoidea</taxon>
        <taxon>Ixodidae</taxon>
        <taxon>Haemaphysalinae</taxon>
        <taxon>Haemaphysalis</taxon>
    </lineage>
</organism>
<comment type="caution">
    <text evidence="2">The sequence shown here is derived from an EMBL/GenBank/DDBJ whole genome shotgun (WGS) entry which is preliminary data.</text>
</comment>
<proteinExistence type="predicted"/>
<feature type="region of interest" description="Disordered" evidence="1">
    <location>
        <begin position="1"/>
        <end position="61"/>
    </location>
</feature>
<evidence type="ECO:0000256" key="1">
    <source>
        <dbReference type="SAM" id="MobiDB-lite"/>
    </source>
</evidence>
<dbReference type="EMBL" id="JABSTR010000007">
    <property type="protein sequence ID" value="KAH9375737.1"/>
    <property type="molecule type" value="Genomic_DNA"/>
</dbReference>
<evidence type="ECO:0000313" key="3">
    <source>
        <dbReference type="Proteomes" id="UP000821853"/>
    </source>
</evidence>
<dbReference type="Proteomes" id="UP000821853">
    <property type="component" value="Chromosome 5"/>
</dbReference>
<evidence type="ECO:0000313" key="2">
    <source>
        <dbReference type="EMBL" id="KAH9375737.1"/>
    </source>
</evidence>
<sequence>MMASTESVRATGRNRIFGPRAAEDRPYRTHGLRAGPRKDEATTTAGGGQTTQHMHRSVRSKGTPAAEEILARQYFIFEDSWWSVTRGECVFFSAAPGYAHTVFREGQKPKMGFGKACVRGTEGLSRDQIVRDGVATSKQKKTEKKTRKKNVGRCRAISLLFFSILLNTLEEQSRATAVFS</sequence>
<name>A0A9J6GLB1_HAELO</name>
<dbReference type="AlphaFoldDB" id="A0A9J6GLB1"/>
<accession>A0A9J6GLB1</accession>
<reference evidence="2 3" key="1">
    <citation type="journal article" date="2020" name="Cell">
        <title>Large-Scale Comparative Analyses of Tick Genomes Elucidate Their Genetic Diversity and Vector Capacities.</title>
        <authorList>
            <consortium name="Tick Genome and Microbiome Consortium (TIGMIC)"/>
            <person name="Jia N."/>
            <person name="Wang J."/>
            <person name="Shi W."/>
            <person name="Du L."/>
            <person name="Sun Y."/>
            <person name="Zhan W."/>
            <person name="Jiang J.F."/>
            <person name="Wang Q."/>
            <person name="Zhang B."/>
            <person name="Ji P."/>
            <person name="Bell-Sakyi L."/>
            <person name="Cui X.M."/>
            <person name="Yuan T.T."/>
            <person name="Jiang B.G."/>
            <person name="Yang W.F."/>
            <person name="Lam T.T."/>
            <person name="Chang Q.C."/>
            <person name="Ding S.J."/>
            <person name="Wang X.J."/>
            <person name="Zhu J.G."/>
            <person name="Ruan X.D."/>
            <person name="Zhao L."/>
            <person name="Wei J.T."/>
            <person name="Ye R.Z."/>
            <person name="Que T.C."/>
            <person name="Du C.H."/>
            <person name="Zhou Y.H."/>
            <person name="Cheng J.X."/>
            <person name="Dai P.F."/>
            <person name="Guo W.B."/>
            <person name="Han X.H."/>
            <person name="Huang E.J."/>
            <person name="Li L.F."/>
            <person name="Wei W."/>
            <person name="Gao Y.C."/>
            <person name="Liu J.Z."/>
            <person name="Shao H.Z."/>
            <person name="Wang X."/>
            <person name="Wang C.C."/>
            <person name="Yang T.C."/>
            <person name="Huo Q.B."/>
            <person name="Li W."/>
            <person name="Chen H.Y."/>
            <person name="Chen S.E."/>
            <person name="Zhou L.G."/>
            <person name="Ni X.B."/>
            <person name="Tian J.H."/>
            <person name="Sheng Y."/>
            <person name="Liu T."/>
            <person name="Pan Y.S."/>
            <person name="Xia L.Y."/>
            <person name="Li J."/>
            <person name="Zhao F."/>
            <person name="Cao W.C."/>
        </authorList>
    </citation>
    <scope>NUCLEOTIDE SEQUENCE [LARGE SCALE GENOMIC DNA]</scope>
    <source>
        <strain evidence="2">HaeL-2018</strain>
    </source>
</reference>